<keyword evidence="5 6" id="KW-0472">Membrane</keyword>
<feature type="transmembrane region" description="Helical" evidence="6">
    <location>
        <begin position="48"/>
        <end position="68"/>
    </location>
</feature>
<evidence type="ECO:0000313" key="8">
    <source>
        <dbReference type="Proteomes" id="UP000585272"/>
    </source>
</evidence>
<evidence type="ECO:0000256" key="2">
    <source>
        <dbReference type="ARBA" id="ARBA00022475"/>
    </source>
</evidence>
<dbReference type="Proteomes" id="UP000585272">
    <property type="component" value="Unassembled WGS sequence"/>
</dbReference>
<evidence type="ECO:0000313" key="7">
    <source>
        <dbReference type="EMBL" id="MBB4664149.1"/>
    </source>
</evidence>
<feature type="transmembrane region" description="Helical" evidence="6">
    <location>
        <begin position="80"/>
        <end position="99"/>
    </location>
</feature>
<evidence type="ECO:0000256" key="1">
    <source>
        <dbReference type="ARBA" id="ARBA00004651"/>
    </source>
</evidence>
<feature type="transmembrane region" description="Helical" evidence="6">
    <location>
        <begin position="190"/>
        <end position="217"/>
    </location>
</feature>
<keyword evidence="8" id="KW-1185">Reference proteome</keyword>
<dbReference type="Pfam" id="PF03706">
    <property type="entry name" value="LPG_synthase_TM"/>
    <property type="match status" value="1"/>
</dbReference>
<dbReference type="InterPro" id="IPR022791">
    <property type="entry name" value="L-PG_synthase/AglD"/>
</dbReference>
<comment type="caution">
    <text evidence="7">The sequence shown here is derived from an EMBL/GenBank/DDBJ whole genome shotgun (WGS) entry which is preliminary data.</text>
</comment>
<keyword evidence="2" id="KW-1003">Cell membrane</keyword>
<comment type="subcellular location">
    <subcellularLocation>
        <location evidence="1">Cell membrane</location>
        <topology evidence="1">Multi-pass membrane protein</topology>
    </subcellularLocation>
</comment>
<evidence type="ECO:0000256" key="6">
    <source>
        <dbReference type="SAM" id="Phobius"/>
    </source>
</evidence>
<dbReference type="GO" id="GO:0005886">
    <property type="term" value="C:plasma membrane"/>
    <property type="evidence" value="ECO:0007669"/>
    <property type="project" value="UniProtKB-SubCell"/>
</dbReference>
<dbReference type="PANTHER" id="PTHR39087:SF2">
    <property type="entry name" value="UPF0104 MEMBRANE PROTEIN MJ1595"/>
    <property type="match status" value="1"/>
</dbReference>
<name>A0A840IH95_9ACTN</name>
<dbReference type="PANTHER" id="PTHR39087">
    <property type="entry name" value="UPF0104 MEMBRANE PROTEIN MJ1595"/>
    <property type="match status" value="1"/>
</dbReference>
<feature type="transmembrane region" description="Helical" evidence="6">
    <location>
        <begin position="157"/>
        <end position="178"/>
    </location>
</feature>
<evidence type="ECO:0000256" key="4">
    <source>
        <dbReference type="ARBA" id="ARBA00022989"/>
    </source>
</evidence>
<proteinExistence type="predicted"/>
<evidence type="ECO:0000256" key="3">
    <source>
        <dbReference type="ARBA" id="ARBA00022692"/>
    </source>
</evidence>
<dbReference type="EMBL" id="JACHNU010000006">
    <property type="protein sequence ID" value="MBB4664149.1"/>
    <property type="molecule type" value="Genomic_DNA"/>
</dbReference>
<dbReference type="RefSeq" id="WP_183343937.1">
    <property type="nucleotide sequence ID" value="NZ_JACHNU010000006.1"/>
</dbReference>
<keyword evidence="3 6" id="KW-0812">Transmembrane</keyword>
<keyword evidence="4 6" id="KW-1133">Transmembrane helix</keyword>
<organism evidence="7 8">
    <name type="scientific">Conexibacter arvalis</name>
    <dbReference type="NCBI Taxonomy" id="912552"/>
    <lineage>
        <taxon>Bacteria</taxon>
        <taxon>Bacillati</taxon>
        <taxon>Actinomycetota</taxon>
        <taxon>Thermoleophilia</taxon>
        <taxon>Solirubrobacterales</taxon>
        <taxon>Conexibacteraceae</taxon>
        <taxon>Conexibacter</taxon>
    </lineage>
</organism>
<dbReference type="NCBIfam" id="TIGR00374">
    <property type="entry name" value="flippase-like domain"/>
    <property type="match status" value="1"/>
</dbReference>
<reference evidence="7 8" key="1">
    <citation type="submission" date="2020-08" db="EMBL/GenBank/DDBJ databases">
        <title>Genomic Encyclopedia of Archaeal and Bacterial Type Strains, Phase II (KMG-II): from individual species to whole genera.</title>
        <authorList>
            <person name="Goeker M."/>
        </authorList>
    </citation>
    <scope>NUCLEOTIDE SEQUENCE [LARGE SCALE GENOMIC DNA]</scope>
    <source>
        <strain evidence="7 8">DSM 23288</strain>
    </source>
</reference>
<sequence>MSEHHHDHLGDRLERAIGEHVDVERELAHAEREESDPSQRRRLMQTGVWLGVTGISLYLVAPSLLDVLASWRDVRRFEPLWLLAMLALQGASLACLWFLQRLALRPVALAPVITSQLAGNALAKIAPGGGALGAALQYRMLVQAGVAREKAVGGLTVVNLLTFAMVLALPVLALPTLLRGGVDQNLVEVALIGIAVFVVLAALGAVSLAGDGLLTWVGRTVQRIRNRLRRGAPQLTGLPARLLRERDRILATFGPRWKRALGSTVGRWAFDFGTLLAALASVSASPSPGLVLLAFCAAQVLAQIPLTPGGLGFVEAGLTGMLTLAGVSPGDAVLATFAYRLFSYWLPLPLGLVGALGHRRVIAKLDRPADPSAPPR</sequence>
<gene>
    <name evidence="7" type="ORF">BDZ31_003752</name>
</gene>
<protein>
    <recommendedName>
        <fullName evidence="9">Flippase-like domain-containing protein</fullName>
    </recommendedName>
</protein>
<evidence type="ECO:0000256" key="5">
    <source>
        <dbReference type="ARBA" id="ARBA00023136"/>
    </source>
</evidence>
<dbReference type="AlphaFoldDB" id="A0A840IH95"/>
<evidence type="ECO:0008006" key="9">
    <source>
        <dbReference type="Google" id="ProtNLM"/>
    </source>
</evidence>
<accession>A0A840IH95</accession>